<evidence type="ECO:0000313" key="3">
    <source>
        <dbReference type="Proteomes" id="UP000093000"/>
    </source>
</evidence>
<dbReference type="AlphaFoldDB" id="A0A1C7NR70"/>
<dbReference type="OrthoDB" id="2202848at2759"/>
<feature type="compositionally biased region" description="Basic residues" evidence="1">
    <location>
        <begin position="229"/>
        <end position="238"/>
    </location>
</feature>
<feature type="region of interest" description="Disordered" evidence="1">
    <location>
        <begin position="77"/>
        <end position="104"/>
    </location>
</feature>
<feature type="region of interest" description="Disordered" evidence="1">
    <location>
        <begin position="202"/>
        <end position="294"/>
    </location>
</feature>
<gene>
    <name evidence="2" type="ORF">A0J61_00338</name>
</gene>
<dbReference type="Gene3D" id="1.10.30.50">
    <property type="match status" value="1"/>
</dbReference>
<organism evidence="2 3">
    <name type="scientific">Choanephora cucurbitarum</name>
    <dbReference type="NCBI Taxonomy" id="101091"/>
    <lineage>
        <taxon>Eukaryota</taxon>
        <taxon>Fungi</taxon>
        <taxon>Fungi incertae sedis</taxon>
        <taxon>Mucoromycota</taxon>
        <taxon>Mucoromycotina</taxon>
        <taxon>Mucoromycetes</taxon>
        <taxon>Mucorales</taxon>
        <taxon>Mucorineae</taxon>
        <taxon>Choanephoraceae</taxon>
        <taxon>Choanephoroideae</taxon>
        <taxon>Choanephora</taxon>
    </lineage>
</organism>
<protein>
    <recommendedName>
        <fullName evidence="4">HNH domain-containing protein</fullName>
    </recommendedName>
</protein>
<reference evidence="2 3" key="1">
    <citation type="submission" date="2016-03" db="EMBL/GenBank/DDBJ databases">
        <title>Choanephora cucurbitarum.</title>
        <authorList>
            <person name="Min B."/>
            <person name="Park H."/>
            <person name="Park J.-H."/>
            <person name="Shin H.-D."/>
            <person name="Choi I.-G."/>
        </authorList>
    </citation>
    <scope>NUCLEOTIDE SEQUENCE [LARGE SCALE GENOMIC DNA]</scope>
    <source>
        <strain evidence="2 3">KUS-F28377</strain>
    </source>
</reference>
<dbReference type="Proteomes" id="UP000093000">
    <property type="component" value="Unassembled WGS sequence"/>
</dbReference>
<feature type="compositionally biased region" description="Polar residues" evidence="1">
    <location>
        <begin position="1"/>
        <end position="23"/>
    </location>
</feature>
<dbReference type="InParanoid" id="A0A1C7NR70"/>
<feature type="compositionally biased region" description="Low complexity" evidence="1">
    <location>
        <begin position="217"/>
        <end position="228"/>
    </location>
</feature>
<keyword evidence="3" id="KW-1185">Reference proteome</keyword>
<evidence type="ECO:0000313" key="2">
    <source>
        <dbReference type="EMBL" id="OBZ91611.1"/>
    </source>
</evidence>
<sequence length="421" mass="48382">MVPTESSRLIQQTDQYQSINGNHSKQKKLSETEGPSPCNADCCLICRQQLTKKYPLSSPAKNGVWCTGCARPNRRRRRARRKKKYVFEEDAKNTSDQSTPVPSMASTIRLPDIEQHIQTQDEDSDIEDQLPTSCFSSCFPLNLICWIQSHFSHKKQFIPMQETPYQYKRMEQPCSIQAGSGQPEHIKHQTFQIDLTQSVDNQNQLKKQPPVTKKETAQQLVQQQACQQKKTRKKKTKKKSQDTKAEAQQQQKTKQNPKQNPKQKSKPKEPKTLLPHLLKQKPMKAGKESDNTKECATQNYKELASRSHRTMCNRLKKLKKYGCQEIDIPSHEELVELMTQSRDICAISGIKGHWSSANFRSPFRLDFDHKIPVSMGGSFRVENLQITINCLNSVKGSESQDELKRWLKGFRKNKPKPSSSL</sequence>
<evidence type="ECO:0000256" key="1">
    <source>
        <dbReference type="SAM" id="MobiDB-lite"/>
    </source>
</evidence>
<feature type="compositionally biased region" description="Polar residues" evidence="1">
    <location>
        <begin position="94"/>
        <end position="104"/>
    </location>
</feature>
<feature type="compositionally biased region" description="Low complexity" evidence="1">
    <location>
        <begin position="246"/>
        <end position="262"/>
    </location>
</feature>
<dbReference type="EMBL" id="LUGH01000007">
    <property type="protein sequence ID" value="OBZ91611.1"/>
    <property type="molecule type" value="Genomic_DNA"/>
</dbReference>
<name>A0A1C7NR70_9FUNG</name>
<feature type="region of interest" description="Disordered" evidence="1">
    <location>
        <begin position="1"/>
        <end position="36"/>
    </location>
</feature>
<proteinExistence type="predicted"/>
<evidence type="ECO:0008006" key="4">
    <source>
        <dbReference type="Google" id="ProtNLM"/>
    </source>
</evidence>
<accession>A0A1C7NR70</accession>
<comment type="caution">
    <text evidence="2">The sequence shown here is derived from an EMBL/GenBank/DDBJ whole genome shotgun (WGS) entry which is preliminary data.</text>
</comment>